<proteinExistence type="predicted"/>
<dbReference type="Proteomes" id="UP000801428">
    <property type="component" value="Unassembled WGS sequence"/>
</dbReference>
<comment type="caution">
    <text evidence="2">The sequence shown here is derived from an EMBL/GenBank/DDBJ whole genome shotgun (WGS) entry which is preliminary data.</text>
</comment>
<evidence type="ECO:0000313" key="2">
    <source>
        <dbReference type="EMBL" id="KAF3002560.1"/>
    </source>
</evidence>
<name>A0A9P4W8K7_CURKU</name>
<gene>
    <name evidence="2" type="ORF">E8E13_007819</name>
</gene>
<sequence>MSAYGLPLGRLYGPFWLTPSLWSPHFKSVWTAEKDASNHHCPDPECQSDIRTRCYNRLHVAFCLCIVTMPNGHHRFCGHRFQAESPRACALHGWGEGDENRVFQRAKKGLEFELPKVFPHEQSGWEMVVSGLGIVQQPVSVRMGLVDGEFCFVRVISYRDDEQPDRVSEIARVKTKELLITATDPRVGFRTGNAAGKEDAAETAVQALKKSEQHGLEFKSVYEYRNYTYLASQRAANEKLQEKKAKEAKSAALAAQRAGAAKGGKSCAQESRKSYKQFTKRKKKNAQTG</sequence>
<dbReference type="OrthoDB" id="3685774at2759"/>
<protein>
    <submittedName>
        <fullName evidence="2">Uncharacterized protein</fullName>
    </submittedName>
</protein>
<organism evidence="2 3">
    <name type="scientific">Curvularia kusanoi</name>
    <name type="common">Cochliobolus kusanoi</name>
    <dbReference type="NCBI Taxonomy" id="90978"/>
    <lineage>
        <taxon>Eukaryota</taxon>
        <taxon>Fungi</taxon>
        <taxon>Dikarya</taxon>
        <taxon>Ascomycota</taxon>
        <taxon>Pezizomycotina</taxon>
        <taxon>Dothideomycetes</taxon>
        <taxon>Pleosporomycetidae</taxon>
        <taxon>Pleosporales</taxon>
        <taxon>Pleosporineae</taxon>
        <taxon>Pleosporaceae</taxon>
        <taxon>Curvularia</taxon>
    </lineage>
</organism>
<evidence type="ECO:0000313" key="3">
    <source>
        <dbReference type="Proteomes" id="UP000801428"/>
    </source>
</evidence>
<dbReference type="EMBL" id="SWKU01000011">
    <property type="protein sequence ID" value="KAF3002560.1"/>
    <property type="molecule type" value="Genomic_DNA"/>
</dbReference>
<evidence type="ECO:0000256" key="1">
    <source>
        <dbReference type="SAM" id="MobiDB-lite"/>
    </source>
</evidence>
<keyword evidence="3" id="KW-1185">Reference proteome</keyword>
<feature type="compositionally biased region" description="Low complexity" evidence="1">
    <location>
        <begin position="255"/>
        <end position="266"/>
    </location>
</feature>
<feature type="compositionally biased region" description="Basic residues" evidence="1">
    <location>
        <begin position="274"/>
        <end position="289"/>
    </location>
</feature>
<dbReference type="AlphaFoldDB" id="A0A9P4W8K7"/>
<accession>A0A9P4W8K7</accession>
<reference evidence="2" key="1">
    <citation type="submission" date="2019-04" db="EMBL/GenBank/DDBJ databases">
        <title>Sequencing of skin fungus with MAO and IRED activity.</title>
        <authorList>
            <person name="Marsaioli A.J."/>
            <person name="Bonatto J.M.C."/>
            <person name="Reis Junior O."/>
        </authorList>
    </citation>
    <scope>NUCLEOTIDE SEQUENCE</scope>
    <source>
        <strain evidence="2">30M1</strain>
    </source>
</reference>
<feature type="region of interest" description="Disordered" evidence="1">
    <location>
        <begin position="255"/>
        <end position="289"/>
    </location>
</feature>